<comment type="caution">
    <text evidence="3">The sequence shown here is derived from an EMBL/GenBank/DDBJ whole genome shotgun (WGS) entry which is preliminary data.</text>
</comment>
<dbReference type="Proteomes" id="UP000542674">
    <property type="component" value="Unassembled WGS sequence"/>
</dbReference>
<protein>
    <recommendedName>
        <fullName evidence="2">Peptidase C14 caspase domain-containing protein</fullName>
    </recommendedName>
</protein>
<keyword evidence="4" id="KW-1185">Reference proteome</keyword>
<dbReference type="SUPFAM" id="SSF52129">
    <property type="entry name" value="Caspase-like"/>
    <property type="match status" value="1"/>
</dbReference>
<dbReference type="InterPro" id="IPR029030">
    <property type="entry name" value="Caspase-like_dom_sf"/>
</dbReference>
<dbReference type="InterPro" id="IPR052039">
    <property type="entry name" value="Caspase-related_regulators"/>
</dbReference>
<keyword evidence="1" id="KW-0472">Membrane</keyword>
<feature type="domain" description="Peptidase C14 caspase" evidence="2">
    <location>
        <begin position="2"/>
        <end position="220"/>
    </location>
</feature>
<evidence type="ECO:0000313" key="4">
    <source>
        <dbReference type="Proteomes" id="UP000542674"/>
    </source>
</evidence>
<dbReference type="SUPFAM" id="SSF82171">
    <property type="entry name" value="DPP6 N-terminal domain-like"/>
    <property type="match status" value="1"/>
</dbReference>
<dbReference type="PROSITE" id="PS00018">
    <property type="entry name" value="EF_HAND_1"/>
    <property type="match status" value="1"/>
</dbReference>
<organism evidence="3 4">
    <name type="scientific">Saccharothrix violaceirubra</name>
    <dbReference type="NCBI Taxonomy" id="413306"/>
    <lineage>
        <taxon>Bacteria</taxon>
        <taxon>Bacillati</taxon>
        <taxon>Actinomycetota</taxon>
        <taxon>Actinomycetes</taxon>
        <taxon>Pseudonocardiales</taxon>
        <taxon>Pseudonocardiaceae</taxon>
        <taxon>Saccharothrix</taxon>
    </lineage>
</organism>
<evidence type="ECO:0000313" key="3">
    <source>
        <dbReference type="EMBL" id="MBB4963078.1"/>
    </source>
</evidence>
<feature type="transmembrane region" description="Helical" evidence="1">
    <location>
        <begin position="555"/>
        <end position="576"/>
    </location>
</feature>
<dbReference type="GO" id="GO:0006508">
    <property type="term" value="P:proteolysis"/>
    <property type="evidence" value="ECO:0007669"/>
    <property type="project" value="InterPro"/>
</dbReference>
<dbReference type="PANTHER" id="PTHR22576">
    <property type="entry name" value="MUCOSA ASSOCIATED LYMPHOID TISSUE LYMPHOMA TRANSLOCATION PROTEIN 1/PARACASPASE"/>
    <property type="match status" value="1"/>
</dbReference>
<proteinExistence type="predicted"/>
<gene>
    <name evidence="3" type="ORF">F4559_000437</name>
</gene>
<evidence type="ECO:0000256" key="1">
    <source>
        <dbReference type="SAM" id="Phobius"/>
    </source>
</evidence>
<dbReference type="AlphaFoldDB" id="A0A7W7WU32"/>
<dbReference type="EMBL" id="JACHJS010000001">
    <property type="protein sequence ID" value="MBB4963078.1"/>
    <property type="molecule type" value="Genomic_DNA"/>
</dbReference>
<dbReference type="NCBIfam" id="NF047832">
    <property type="entry name" value="caspase_w_EACC1"/>
    <property type="match status" value="1"/>
</dbReference>
<dbReference type="RefSeq" id="WP_184665908.1">
    <property type="nucleotide sequence ID" value="NZ_BAABAI010000004.1"/>
</dbReference>
<keyword evidence="1" id="KW-1133">Transmembrane helix</keyword>
<reference evidence="3 4" key="1">
    <citation type="submission" date="2020-08" db="EMBL/GenBank/DDBJ databases">
        <title>Sequencing the genomes of 1000 actinobacteria strains.</title>
        <authorList>
            <person name="Klenk H.-P."/>
        </authorList>
    </citation>
    <scope>NUCLEOTIDE SEQUENCE [LARGE SCALE GENOMIC DNA]</scope>
    <source>
        <strain evidence="3 4">DSM 45084</strain>
    </source>
</reference>
<dbReference type="InterPro" id="IPR015943">
    <property type="entry name" value="WD40/YVTN_repeat-like_dom_sf"/>
</dbReference>
<dbReference type="Pfam" id="PF00656">
    <property type="entry name" value="Peptidase_C14"/>
    <property type="match status" value="1"/>
</dbReference>
<dbReference type="Gene3D" id="2.130.10.10">
    <property type="entry name" value="YVTN repeat-like/Quinoprotein amine dehydrogenase"/>
    <property type="match status" value="1"/>
</dbReference>
<accession>A0A7W7WU32</accession>
<dbReference type="InterPro" id="IPR011600">
    <property type="entry name" value="Pept_C14_caspase"/>
</dbReference>
<dbReference type="InterPro" id="IPR018247">
    <property type="entry name" value="EF_Hand_1_Ca_BS"/>
</dbReference>
<evidence type="ECO:0000259" key="2">
    <source>
        <dbReference type="Pfam" id="PF00656"/>
    </source>
</evidence>
<sequence>MRKALLIATDTYDDPAYDALRAPRHDAVALADVLTAPTIGAFTASVLVNRSAHDLRLALDEFFGEADREDVLLLYLSGHGIKDMRGRLHFVASDTRADRLAASGVSAEFVRDLIDSGRARKVLVWLDCCYGGAFPPGAVPKAAGGVDVLAQLDDGRGCAVMTASTHVQWAYEPSGSVTGTPTRSIFTEAIVTGLRTGAADLDQDGLITSRELYEYVYEQVRSVNPAQTPTGNDQVSGRLLVAYAGRAPVAPVFVRPAPSLSFESWTWTAKLDVTGVPVFSPDGRWFVCGRWVWDTGDWRRVAAFEVISSPAFSPDGRVLGVPTSHGVELVDVGSWRAAEILPYSAKPSGDLSFSTPDKLLAPDATLWWRESGRWQESNALQYVPESTTFAGELTLHRLASGTEVWSGDDLLGQLVEPVVAGGGLVAGSGQVFDSRRQPLISFTGRAAALSWDTLAISEPDRVRLLDVASGRELHLLARPGGHGPVAISPDGRLIAASNASGTRLWARSTADLHPLPFSPTSPASAAESRSIAPWVVGPLAAGVGALLGVTFSLPLVVTIAVAVALGLVTFFLLLAVRT</sequence>
<dbReference type="PANTHER" id="PTHR22576:SF37">
    <property type="entry name" value="MUCOSA-ASSOCIATED LYMPHOID TISSUE LYMPHOMA TRANSLOCATION PROTEIN 1"/>
    <property type="match status" value="1"/>
</dbReference>
<name>A0A7W7WU32_9PSEU</name>
<dbReference type="GO" id="GO:0004197">
    <property type="term" value="F:cysteine-type endopeptidase activity"/>
    <property type="evidence" value="ECO:0007669"/>
    <property type="project" value="InterPro"/>
</dbReference>
<dbReference type="Gene3D" id="3.40.50.1460">
    <property type="match status" value="1"/>
</dbReference>
<keyword evidence="1" id="KW-0812">Transmembrane</keyword>